<dbReference type="SUPFAM" id="SSF54862">
    <property type="entry name" value="4Fe-4S ferredoxins"/>
    <property type="match status" value="1"/>
</dbReference>
<protein>
    <recommendedName>
        <fullName evidence="1">4Fe-4S ferredoxin-type domain-containing protein</fullName>
    </recommendedName>
</protein>
<evidence type="ECO:0000313" key="2">
    <source>
        <dbReference type="EMBL" id="HGF33386.1"/>
    </source>
</evidence>
<proteinExistence type="predicted"/>
<comment type="caution">
    <text evidence="2">The sequence shown here is derived from an EMBL/GenBank/DDBJ whole genome shotgun (WGS) entry which is preliminary data.</text>
</comment>
<accession>A0A7C3Z038</accession>
<dbReference type="AlphaFoldDB" id="A0A7C3Z038"/>
<reference evidence="2" key="1">
    <citation type="journal article" date="2020" name="mSystems">
        <title>Genome- and Community-Level Interaction Insights into Carbon Utilization and Element Cycling Functions of Hydrothermarchaeota in Hydrothermal Sediment.</title>
        <authorList>
            <person name="Zhou Z."/>
            <person name="Liu Y."/>
            <person name="Xu W."/>
            <person name="Pan J."/>
            <person name="Luo Z.H."/>
            <person name="Li M."/>
        </authorList>
    </citation>
    <scope>NUCLEOTIDE SEQUENCE [LARGE SCALE GENOMIC DNA]</scope>
    <source>
        <strain evidence="2">SpSt-897</strain>
    </source>
</reference>
<dbReference type="PROSITE" id="PS51379">
    <property type="entry name" value="4FE4S_FER_2"/>
    <property type="match status" value="1"/>
</dbReference>
<gene>
    <name evidence="2" type="ORF">ENW96_03215</name>
</gene>
<sequence>MMIRREAAHKKTICPNYCQDCFAMRVCPTHAIYEEPEAINVDTDLCIACASCKSICTALGYKALEKCRMKGL</sequence>
<organism evidence="2">
    <name type="scientific">Desulfobacca acetoxidans</name>
    <dbReference type="NCBI Taxonomy" id="60893"/>
    <lineage>
        <taxon>Bacteria</taxon>
        <taxon>Pseudomonadati</taxon>
        <taxon>Thermodesulfobacteriota</taxon>
        <taxon>Desulfobaccia</taxon>
        <taxon>Desulfobaccales</taxon>
        <taxon>Desulfobaccaceae</taxon>
        <taxon>Desulfobacca</taxon>
    </lineage>
</organism>
<dbReference type="InterPro" id="IPR017896">
    <property type="entry name" value="4Fe4S_Fe-S-bd"/>
</dbReference>
<name>A0A7C3Z038_9BACT</name>
<dbReference type="Gene3D" id="3.30.70.20">
    <property type="match status" value="1"/>
</dbReference>
<feature type="domain" description="4Fe-4S ferredoxin-type" evidence="1">
    <location>
        <begin position="37"/>
        <end position="66"/>
    </location>
</feature>
<dbReference type="EMBL" id="DTMF01000084">
    <property type="protein sequence ID" value="HGF33386.1"/>
    <property type="molecule type" value="Genomic_DNA"/>
</dbReference>
<evidence type="ECO:0000259" key="1">
    <source>
        <dbReference type="PROSITE" id="PS51379"/>
    </source>
</evidence>